<organism evidence="1">
    <name type="scientific">Fagus sylvatica</name>
    <name type="common">Beechnut</name>
    <dbReference type="NCBI Taxonomy" id="28930"/>
    <lineage>
        <taxon>Eukaryota</taxon>
        <taxon>Viridiplantae</taxon>
        <taxon>Streptophyta</taxon>
        <taxon>Embryophyta</taxon>
        <taxon>Tracheophyta</taxon>
        <taxon>Spermatophyta</taxon>
        <taxon>Magnoliopsida</taxon>
        <taxon>eudicotyledons</taxon>
        <taxon>Gunneridae</taxon>
        <taxon>Pentapetalae</taxon>
        <taxon>rosids</taxon>
        <taxon>fabids</taxon>
        <taxon>Fagales</taxon>
        <taxon>Fagaceae</taxon>
        <taxon>Fagus</taxon>
    </lineage>
</organism>
<protein>
    <recommendedName>
        <fullName evidence="2">Reverse transcriptase Ty1/copia-type domain-containing protein</fullName>
    </recommendedName>
</protein>
<sequence>MCKLHKAYGLQTSAKGMVLSPKPTPPCSRLFMAPMTGNNRTSIARLIQVFQADIALKDLKPLHFFLGVQAYTTNAGLYLSQRRYISDLLKKTNMHEAKPVSSPMSSSMVLSKFGGTALLDPTTYRSVVGFSPIPFLSHSLTSLLQFNKVCQYMSHPTNDHWSAVKRILRYLKHTIHHGLLLHRNTTFSLQAFFDSDWAGCPDDRRSTSWLLHLP</sequence>
<evidence type="ECO:0008006" key="2">
    <source>
        <dbReference type="Google" id="ProtNLM"/>
    </source>
</evidence>
<accession>A0A2N9GS93</accession>
<dbReference type="AlphaFoldDB" id="A0A2N9GS93"/>
<proteinExistence type="predicted"/>
<evidence type="ECO:0000313" key="1">
    <source>
        <dbReference type="EMBL" id="SPD02269.1"/>
    </source>
</evidence>
<reference evidence="1" key="1">
    <citation type="submission" date="2018-02" db="EMBL/GenBank/DDBJ databases">
        <authorList>
            <person name="Cohen D.B."/>
            <person name="Kent A.D."/>
        </authorList>
    </citation>
    <scope>NUCLEOTIDE SEQUENCE</scope>
</reference>
<name>A0A2N9GS93_FAGSY</name>
<gene>
    <name evidence="1" type="ORF">FSB_LOCUS30151</name>
</gene>
<dbReference type="EMBL" id="OIVN01002282">
    <property type="protein sequence ID" value="SPD02269.1"/>
    <property type="molecule type" value="Genomic_DNA"/>
</dbReference>
<dbReference type="PANTHER" id="PTHR11439">
    <property type="entry name" value="GAG-POL-RELATED RETROTRANSPOSON"/>
    <property type="match status" value="1"/>
</dbReference>
<dbReference type="PANTHER" id="PTHR11439:SF455">
    <property type="entry name" value="RLK (RECEPTOR-LIKE PROTEIN KINASE) 8, PUTATIVE-RELATED"/>
    <property type="match status" value="1"/>
</dbReference>